<evidence type="ECO:0000313" key="2">
    <source>
        <dbReference type="EMBL" id="JAG55017.1"/>
    </source>
</evidence>
<sequence>MVLKSTGRPSDASSITESNFFAILTKLSASLDFPSRFAETAALLYWSLLSTKIFKTLIWRRRRWDWIGRRRRSGGRIERYLSLWTSNPKAKRPPPKPVAAAVNLDAMVAESLRDIPSDEDQSGDEDDPSLLAELNAVTGDGEPADDKPSQTIQPMTNSGMDTLKVLYERIAMYMQAEENSKA</sequence>
<dbReference type="EMBL" id="GBRD01010808">
    <property type="protein sequence ID" value="JAG55016.1"/>
    <property type="molecule type" value="Transcribed_RNA"/>
</dbReference>
<reference evidence="2" key="1">
    <citation type="submission" date="2014-09" db="EMBL/GenBank/DDBJ databases">
        <authorList>
            <person name="Magalhaes I.L.F."/>
            <person name="Oliveira U."/>
            <person name="Santos F.R."/>
            <person name="Vidigal T.H.D.A."/>
            <person name="Brescovit A.D."/>
            <person name="Santos A.J."/>
        </authorList>
    </citation>
    <scope>NUCLEOTIDE SEQUENCE</scope>
</reference>
<feature type="region of interest" description="Disordered" evidence="1">
    <location>
        <begin position="116"/>
        <end position="158"/>
    </location>
</feature>
<evidence type="ECO:0000256" key="1">
    <source>
        <dbReference type="SAM" id="MobiDB-lite"/>
    </source>
</evidence>
<feature type="compositionally biased region" description="Acidic residues" evidence="1">
    <location>
        <begin position="117"/>
        <end position="128"/>
    </location>
</feature>
<organism evidence="2">
    <name type="scientific">Lygus hesperus</name>
    <name type="common">Western plant bug</name>
    <dbReference type="NCBI Taxonomy" id="30085"/>
    <lineage>
        <taxon>Eukaryota</taxon>
        <taxon>Metazoa</taxon>
        <taxon>Ecdysozoa</taxon>
        <taxon>Arthropoda</taxon>
        <taxon>Hexapoda</taxon>
        <taxon>Insecta</taxon>
        <taxon>Pterygota</taxon>
        <taxon>Neoptera</taxon>
        <taxon>Paraneoptera</taxon>
        <taxon>Hemiptera</taxon>
        <taxon>Heteroptera</taxon>
        <taxon>Panheteroptera</taxon>
        <taxon>Cimicomorpha</taxon>
        <taxon>Miridae</taxon>
        <taxon>Mirini</taxon>
        <taxon>Lygus</taxon>
    </lineage>
</organism>
<proteinExistence type="predicted"/>
<protein>
    <submittedName>
        <fullName evidence="2">Uncharacterized protein</fullName>
    </submittedName>
</protein>
<dbReference type="AlphaFoldDB" id="A0A0K8SNW4"/>
<feature type="non-terminal residue" evidence="2">
    <location>
        <position position="182"/>
    </location>
</feature>
<dbReference type="EMBL" id="GBRD01010807">
    <property type="protein sequence ID" value="JAG55017.1"/>
    <property type="molecule type" value="Transcribed_RNA"/>
</dbReference>
<name>A0A0K8SNW4_LYGHE</name>
<accession>A0A0K8SNW4</accession>
<feature type="compositionally biased region" description="Polar residues" evidence="1">
    <location>
        <begin position="149"/>
        <end position="158"/>
    </location>
</feature>